<gene>
    <name evidence="2" type="ORF">OQ273_20595</name>
</gene>
<sequence>MSSNTPEHAAVWFEIPVSDLKAGMAFYNAVLQTELVETDMGPQTIGIFPNKEPATGVAGHIYAGNPGVAGKGSTVHLAVQEKLESAMDRVVENGGKVVSDIVTIDSGRFVYCLDPDGNSIGLFN</sequence>
<evidence type="ECO:0000313" key="3">
    <source>
        <dbReference type="Proteomes" id="UP001151234"/>
    </source>
</evidence>
<dbReference type="Pfam" id="PF00903">
    <property type="entry name" value="Glyoxalase"/>
    <property type="match status" value="1"/>
</dbReference>
<dbReference type="PROSITE" id="PS51819">
    <property type="entry name" value="VOC"/>
    <property type="match status" value="1"/>
</dbReference>
<dbReference type="CDD" id="cd07247">
    <property type="entry name" value="SgaA_N_like"/>
    <property type="match status" value="1"/>
</dbReference>
<evidence type="ECO:0000259" key="1">
    <source>
        <dbReference type="PROSITE" id="PS51819"/>
    </source>
</evidence>
<dbReference type="Proteomes" id="UP001151234">
    <property type="component" value="Unassembled WGS sequence"/>
</dbReference>
<organism evidence="2 3">
    <name type="scientific">Hoeflea prorocentri</name>
    <dbReference type="NCBI Taxonomy" id="1922333"/>
    <lineage>
        <taxon>Bacteria</taxon>
        <taxon>Pseudomonadati</taxon>
        <taxon>Pseudomonadota</taxon>
        <taxon>Alphaproteobacteria</taxon>
        <taxon>Hyphomicrobiales</taxon>
        <taxon>Rhizobiaceae</taxon>
        <taxon>Hoeflea</taxon>
    </lineage>
</organism>
<evidence type="ECO:0000313" key="2">
    <source>
        <dbReference type="EMBL" id="MDA5400985.1"/>
    </source>
</evidence>
<name>A0A9X3ULS4_9HYPH</name>
<dbReference type="RefSeq" id="WP_267992799.1">
    <property type="nucleotide sequence ID" value="NZ_JAPJZI010000001.1"/>
</dbReference>
<reference evidence="2" key="1">
    <citation type="submission" date="2022-11" db="EMBL/GenBank/DDBJ databases">
        <title>Draft genome sequence of Hoeflea poritis E7-10 and Hoeflea prorocentri PM5-8, separated from scleractinian coral Porites lutea and marine dinoflagellate.</title>
        <authorList>
            <person name="Zhang G."/>
            <person name="Wei Q."/>
            <person name="Cai L."/>
        </authorList>
    </citation>
    <scope>NUCLEOTIDE SEQUENCE</scope>
    <source>
        <strain evidence="2">PM5-8</strain>
    </source>
</reference>
<dbReference type="InterPro" id="IPR037523">
    <property type="entry name" value="VOC_core"/>
</dbReference>
<dbReference type="InterPro" id="IPR004360">
    <property type="entry name" value="Glyas_Fos-R_dOase_dom"/>
</dbReference>
<dbReference type="SUPFAM" id="SSF54593">
    <property type="entry name" value="Glyoxalase/Bleomycin resistance protein/Dihydroxybiphenyl dioxygenase"/>
    <property type="match status" value="1"/>
</dbReference>
<dbReference type="EMBL" id="JAPJZI010000001">
    <property type="protein sequence ID" value="MDA5400985.1"/>
    <property type="molecule type" value="Genomic_DNA"/>
</dbReference>
<accession>A0A9X3ULS4</accession>
<dbReference type="Gene3D" id="3.10.180.10">
    <property type="entry name" value="2,3-Dihydroxybiphenyl 1,2-Dioxygenase, domain 1"/>
    <property type="match status" value="1"/>
</dbReference>
<keyword evidence="3" id="KW-1185">Reference proteome</keyword>
<dbReference type="PANTHER" id="PTHR33993:SF2">
    <property type="entry name" value="VOC DOMAIN-CONTAINING PROTEIN"/>
    <property type="match status" value="1"/>
</dbReference>
<dbReference type="AlphaFoldDB" id="A0A9X3ULS4"/>
<dbReference type="PANTHER" id="PTHR33993">
    <property type="entry name" value="GLYOXALASE-RELATED"/>
    <property type="match status" value="1"/>
</dbReference>
<comment type="caution">
    <text evidence="2">The sequence shown here is derived from an EMBL/GenBank/DDBJ whole genome shotgun (WGS) entry which is preliminary data.</text>
</comment>
<proteinExistence type="predicted"/>
<protein>
    <submittedName>
        <fullName evidence="2">VOC family protein</fullName>
    </submittedName>
</protein>
<dbReference type="InterPro" id="IPR052164">
    <property type="entry name" value="Anthracycline_SecMetBiosynth"/>
</dbReference>
<feature type="domain" description="VOC" evidence="1">
    <location>
        <begin position="9"/>
        <end position="124"/>
    </location>
</feature>
<dbReference type="InterPro" id="IPR029068">
    <property type="entry name" value="Glyas_Bleomycin-R_OHBP_Dase"/>
</dbReference>